<proteinExistence type="predicted"/>
<dbReference type="GO" id="GO:0005886">
    <property type="term" value="C:plasma membrane"/>
    <property type="evidence" value="ECO:0007669"/>
    <property type="project" value="UniProtKB-SubCell"/>
</dbReference>
<dbReference type="PANTHER" id="PTHR23513:SF9">
    <property type="entry name" value="ENTEROBACTIN EXPORTER ENTS"/>
    <property type="match status" value="1"/>
</dbReference>
<dbReference type="PANTHER" id="PTHR23513">
    <property type="entry name" value="INTEGRAL MEMBRANE EFFLUX PROTEIN-RELATED"/>
    <property type="match status" value="1"/>
</dbReference>
<name>A0A160P8Z9_STRLU</name>
<protein>
    <submittedName>
        <fullName evidence="8">Major facilitator transporter</fullName>
    </submittedName>
</protein>
<feature type="transmembrane region" description="Helical" evidence="7">
    <location>
        <begin position="47"/>
        <end position="68"/>
    </location>
</feature>
<evidence type="ECO:0000256" key="7">
    <source>
        <dbReference type="SAM" id="Phobius"/>
    </source>
</evidence>
<feature type="transmembrane region" description="Helical" evidence="7">
    <location>
        <begin position="89"/>
        <end position="110"/>
    </location>
</feature>
<keyword evidence="6 7" id="KW-0472">Membrane</keyword>
<organism evidence="8 9">
    <name type="scientific">Streptomyces laurentii</name>
    <dbReference type="NCBI Taxonomy" id="39478"/>
    <lineage>
        <taxon>Bacteria</taxon>
        <taxon>Bacillati</taxon>
        <taxon>Actinomycetota</taxon>
        <taxon>Actinomycetes</taxon>
        <taxon>Kitasatosporales</taxon>
        <taxon>Streptomycetaceae</taxon>
        <taxon>Streptomyces</taxon>
    </lineage>
</organism>
<evidence type="ECO:0000256" key="5">
    <source>
        <dbReference type="ARBA" id="ARBA00022989"/>
    </source>
</evidence>
<evidence type="ECO:0000256" key="3">
    <source>
        <dbReference type="ARBA" id="ARBA00022475"/>
    </source>
</evidence>
<evidence type="ECO:0000256" key="4">
    <source>
        <dbReference type="ARBA" id="ARBA00022692"/>
    </source>
</evidence>
<dbReference type="Pfam" id="PF07690">
    <property type="entry name" value="MFS_1"/>
    <property type="match status" value="1"/>
</dbReference>
<feature type="transmembrane region" description="Helical" evidence="7">
    <location>
        <begin position="272"/>
        <end position="291"/>
    </location>
</feature>
<feature type="transmembrane region" description="Helical" evidence="7">
    <location>
        <begin position="182"/>
        <end position="203"/>
    </location>
</feature>
<feature type="transmembrane region" description="Helical" evidence="7">
    <location>
        <begin position="298"/>
        <end position="317"/>
    </location>
</feature>
<dbReference type="InterPro" id="IPR036259">
    <property type="entry name" value="MFS_trans_sf"/>
</dbReference>
<dbReference type="KEGG" id="slau:SLA_7178"/>
<evidence type="ECO:0000256" key="1">
    <source>
        <dbReference type="ARBA" id="ARBA00004429"/>
    </source>
</evidence>
<accession>A0A160P8Z9</accession>
<sequence>MPRTPVQPRPPAGRHARIPDFGPVRGLYVPRAADAAAFAMSTYGIPLLVLAVTGSAALTGLAFVCEWVPRLSAFALAGAAVDRIGSTRVMRIASLARAAVALGAAAVLPAAGTGTVAVVTVMALAAATGVLCEFCYIAGESAGGAASRDAGDAGHRVQAALLGIDHCSTLAGPALAGFLLEYVGATGMLTTIAACSLLCAALAPRQRPRWPREAPVPVVQGMRTGWSTLRSLPALGWLCVGLLLSNMAIGLVQAAGPVLVVQHFGGTSSQVGLLWSAAALASLAMVSLARFAIDRAGLWPVGAAAAALASATCLAVSAAPTYLVFLVLVALLMAGEAGMTVVLRTLRARLIPAEVFGSTLSLIILLLLAPFPFAGALVALTPPELLGHVITACAVLQTLGLALSFAKLRTHPAVRRPATP</sequence>
<keyword evidence="5 7" id="KW-1133">Transmembrane helix</keyword>
<keyword evidence="4 7" id="KW-0812">Transmembrane</keyword>
<dbReference type="SUPFAM" id="SSF103473">
    <property type="entry name" value="MFS general substrate transporter"/>
    <property type="match status" value="1"/>
</dbReference>
<comment type="subcellular location">
    <subcellularLocation>
        <location evidence="1">Cell inner membrane</location>
        <topology evidence="1">Multi-pass membrane protein</topology>
    </subcellularLocation>
</comment>
<feature type="transmembrane region" description="Helical" evidence="7">
    <location>
        <begin position="355"/>
        <end position="379"/>
    </location>
</feature>
<keyword evidence="9" id="KW-1185">Reference proteome</keyword>
<reference evidence="8 9" key="1">
    <citation type="journal article" date="2016" name="Genome Announc.">
        <title>Complete Genome Sequence of Thiostrepton-Producing Streptomyces laurentii ATCC 31255.</title>
        <authorList>
            <person name="Doi K."/>
            <person name="Fujino Y."/>
            <person name="Nagayoshi Y."/>
            <person name="Ohshima T."/>
            <person name="Ogata S."/>
        </authorList>
    </citation>
    <scope>NUCLEOTIDE SEQUENCE [LARGE SCALE GENOMIC DNA]</scope>
    <source>
        <strain evidence="8 9">ATCC 31255</strain>
    </source>
</reference>
<dbReference type="Proteomes" id="UP000217676">
    <property type="component" value="Chromosome"/>
</dbReference>
<dbReference type="Gene3D" id="1.20.1250.20">
    <property type="entry name" value="MFS general substrate transporter like domains"/>
    <property type="match status" value="2"/>
</dbReference>
<evidence type="ECO:0000256" key="2">
    <source>
        <dbReference type="ARBA" id="ARBA00022448"/>
    </source>
</evidence>
<dbReference type="GO" id="GO:0022857">
    <property type="term" value="F:transmembrane transporter activity"/>
    <property type="evidence" value="ECO:0007669"/>
    <property type="project" value="InterPro"/>
</dbReference>
<evidence type="ECO:0000313" key="8">
    <source>
        <dbReference type="EMBL" id="BAU88044.1"/>
    </source>
</evidence>
<evidence type="ECO:0000256" key="6">
    <source>
        <dbReference type="ARBA" id="ARBA00023136"/>
    </source>
</evidence>
<evidence type="ECO:0000313" key="9">
    <source>
        <dbReference type="Proteomes" id="UP000217676"/>
    </source>
</evidence>
<gene>
    <name evidence="8" type="ORF">SLA_7178</name>
</gene>
<keyword evidence="3" id="KW-1003">Cell membrane</keyword>
<feature type="transmembrane region" description="Helical" evidence="7">
    <location>
        <begin position="385"/>
        <end position="406"/>
    </location>
</feature>
<dbReference type="AlphaFoldDB" id="A0A160P8Z9"/>
<dbReference type="EMBL" id="AP017424">
    <property type="protein sequence ID" value="BAU88044.1"/>
    <property type="molecule type" value="Genomic_DNA"/>
</dbReference>
<feature type="transmembrane region" description="Helical" evidence="7">
    <location>
        <begin position="232"/>
        <end position="252"/>
    </location>
</feature>
<dbReference type="InterPro" id="IPR011701">
    <property type="entry name" value="MFS"/>
</dbReference>
<keyword evidence="2" id="KW-0813">Transport</keyword>
<feature type="transmembrane region" description="Helical" evidence="7">
    <location>
        <begin position="323"/>
        <end position="343"/>
    </location>
</feature>